<keyword evidence="2" id="KW-0067">ATP-binding</keyword>
<dbReference type="EMBL" id="CP036281">
    <property type="protein sequence ID" value="QDU82208.1"/>
    <property type="molecule type" value="Genomic_DNA"/>
</dbReference>
<feature type="coiled-coil region" evidence="7">
    <location>
        <begin position="625"/>
        <end position="671"/>
    </location>
</feature>
<accession>A0A518CSL6</accession>
<sequence>MSLAGGAVLLYVVVALGYIATSPDLRLRFLLLDDAHQEGIQIRDIQFESDDAVPERNSLKWGAKPEEGDWLQNVDGNRIRNFYDYADVMSKLYHAAPSQKKRSHYPAALESETNAADSSNRRTVEIEIFRDQDRKTILKSQVQLLSVPFGELLTMLSWIFVQIGIFAIAALASWYRPFDRSAHLFYAMMICMLGASVGTFYWWILFTRLWLLVPFVVCAALLPAVALHFFLVYPHPKRIIRRLPVLVMGCIYTVPIVSAAVLLSLWGYGFWIHYQPEEIVTAVSVVDVLGMVRTTIYTYIGISTLYFLGILAALTVSFLTTRNPLEKHQVRVILMVCLCSTVMLAIALWLATFDREKFAHGWARTLSFVASIFFMVAYSLSIVRYKLKVINEVINRSALYYLMSFLLTVGFGLLVAMMGQIIQLLGISIRTDQMFAFTTVLLVPIVASLLLRDRVQRIIDRRFFREKYQLDKALRRMNRMMDRVVDPHSVTELMLGSIVEVLNVKDASLYLRNNTGSPFKLIGSEGTELRALQFALDKDLEESLEREGSAQRIMAGTRSEMTPVQNLLRELNAHLIHMVDLGRDGKAIVALGNKKNTGAFTAEDLTFIEALAQISNIALHGAKLHQDLSRLNDDLKLKVEKISSQERQIAMMQAELAINREDHKIAALEAQPVESSLQRDSIIGNSPATIQVLQTVKKVADSNSSVLVLGESGTGKELLARVIHDNSSRREKPMVSVHCAALSAGLLESELFGHVKGAFTGAHKDKIGRFEAAHGGTLFLDEIGDISLEVQIKLLRVLQERKFEPVGGARTVEVDVRLVTATHQNLEKLIEEGKFREDLYYRLNVISIALPPLRERMEDIYELALHFLEKSRSKTGKEVTGFDEAALGQLVNYPWPGNIRELENVVERAVVMADSDKIQLKDLPRMLQVQTPRDVIDVMRTTPRKLEYSSVNDSADQSSGSSWPQAREMADENEREMLQNALAQTGGNKAQAARLLGMPRSTFYSRLKKYES</sequence>
<dbReference type="InterPro" id="IPR003593">
    <property type="entry name" value="AAA+_ATPase"/>
</dbReference>
<dbReference type="SUPFAM" id="SSF55781">
    <property type="entry name" value="GAF domain-like"/>
    <property type="match status" value="1"/>
</dbReference>
<evidence type="ECO:0000313" key="11">
    <source>
        <dbReference type="EMBL" id="QDU82208.1"/>
    </source>
</evidence>
<evidence type="ECO:0000256" key="2">
    <source>
        <dbReference type="ARBA" id="ARBA00022840"/>
    </source>
</evidence>
<dbReference type="InterPro" id="IPR025943">
    <property type="entry name" value="Sigma_54_int_dom_ATP-bd_2"/>
</dbReference>
<evidence type="ECO:0000259" key="10">
    <source>
        <dbReference type="PROSITE" id="PS50045"/>
    </source>
</evidence>
<dbReference type="PROSITE" id="PS00688">
    <property type="entry name" value="SIGMA54_INTERACT_3"/>
    <property type="match status" value="1"/>
</dbReference>
<dbReference type="GO" id="GO:0043565">
    <property type="term" value="F:sequence-specific DNA binding"/>
    <property type="evidence" value="ECO:0007669"/>
    <property type="project" value="InterPro"/>
</dbReference>
<gene>
    <name evidence="11" type="primary">zraR_7</name>
    <name evidence="11" type="ORF">Pla110_39630</name>
</gene>
<feature type="transmembrane region" description="Helical" evidence="9">
    <location>
        <begin position="245"/>
        <end position="268"/>
    </location>
</feature>
<dbReference type="AlphaFoldDB" id="A0A518CSL6"/>
<dbReference type="RefSeq" id="WP_197440301.1">
    <property type="nucleotide sequence ID" value="NZ_CP036281.1"/>
</dbReference>
<keyword evidence="9" id="KW-0812">Transmembrane</keyword>
<dbReference type="PROSITE" id="PS00675">
    <property type="entry name" value="SIGMA54_INTERACT_1"/>
    <property type="match status" value="1"/>
</dbReference>
<dbReference type="Pfam" id="PF00158">
    <property type="entry name" value="Sigma54_activat"/>
    <property type="match status" value="1"/>
</dbReference>
<reference evidence="11 12" key="1">
    <citation type="submission" date="2019-02" db="EMBL/GenBank/DDBJ databases">
        <title>Deep-cultivation of Planctomycetes and their phenomic and genomic characterization uncovers novel biology.</title>
        <authorList>
            <person name="Wiegand S."/>
            <person name="Jogler M."/>
            <person name="Boedeker C."/>
            <person name="Pinto D."/>
            <person name="Vollmers J."/>
            <person name="Rivas-Marin E."/>
            <person name="Kohn T."/>
            <person name="Peeters S.H."/>
            <person name="Heuer A."/>
            <person name="Rast P."/>
            <person name="Oberbeckmann S."/>
            <person name="Bunk B."/>
            <person name="Jeske O."/>
            <person name="Meyerdierks A."/>
            <person name="Storesund J.E."/>
            <person name="Kallscheuer N."/>
            <person name="Luecker S."/>
            <person name="Lage O.M."/>
            <person name="Pohl T."/>
            <person name="Merkel B.J."/>
            <person name="Hornburger P."/>
            <person name="Mueller R.-W."/>
            <person name="Bruemmer F."/>
            <person name="Labrenz M."/>
            <person name="Spormann A.M."/>
            <person name="Op den Camp H."/>
            <person name="Overmann J."/>
            <person name="Amann R."/>
            <person name="Jetten M.S.M."/>
            <person name="Mascher T."/>
            <person name="Medema M.H."/>
            <person name="Devos D.P."/>
            <person name="Kaster A.-K."/>
            <person name="Ovreas L."/>
            <person name="Rohde M."/>
            <person name="Galperin M.Y."/>
            <person name="Jogler C."/>
        </authorList>
    </citation>
    <scope>NUCLEOTIDE SEQUENCE [LARGE SCALE GENOMIC DNA]</scope>
    <source>
        <strain evidence="11 12">Pla110</strain>
    </source>
</reference>
<feature type="transmembrane region" description="Helical" evidence="9">
    <location>
        <begin position="365"/>
        <end position="387"/>
    </location>
</feature>
<keyword evidence="1" id="KW-0547">Nucleotide-binding</keyword>
<keyword evidence="9" id="KW-1133">Transmembrane helix</keyword>
<feature type="region of interest" description="Disordered" evidence="8">
    <location>
        <begin position="947"/>
        <end position="979"/>
    </location>
</feature>
<dbReference type="SUPFAM" id="SSF46689">
    <property type="entry name" value="Homeodomain-like"/>
    <property type="match status" value="1"/>
</dbReference>
<dbReference type="InterPro" id="IPR025662">
    <property type="entry name" value="Sigma_54_int_dom_ATP-bd_1"/>
</dbReference>
<organism evidence="11 12">
    <name type="scientific">Polystyrenella longa</name>
    <dbReference type="NCBI Taxonomy" id="2528007"/>
    <lineage>
        <taxon>Bacteria</taxon>
        <taxon>Pseudomonadati</taxon>
        <taxon>Planctomycetota</taxon>
        <taxon>Planctomycetia</taxon>
        <taxon>Planctomycetales</taxon>
        <taxon>Planctomycetaceae</taxon>
        <taxon>Polystyrenella</taxon>
    </lineage>
</organism>
<dbReference type="CDD" id="cd06174">
    <property type="entry name" value="MFS"/>
    <property type="match status" value="1"/>
</dbReference>
<evidence type="ECO:0000256" key="3">
    <source>
        <dbReference type="ARBA" id="ARBA00023015"/>
    </source>
</evidence>
<evidence type="ECO:0000256" key="4">
    <source>
        <dbReference type="ARBA" id="ARBA00023125"/>
    </source>
</evidence>
<feature type="transmembrane region" description="Helical" evidence="9">
    <location>
        <begin position="332"/>
        <end position="353"/>
    </location>
</feature>
<dbReference type="InterPro" id="IPR002078">
    <property type="entry name" value="Sigma_54_int"/>
</dbReference>
<dbReference type="InterPro" id="IPR025944">
    <property type="entry name" value="Sigma_54_int_dom_CS"/>
</dbReference>
<evidence type="ECO:0000256" key="5">
    <source>
        <dbReference type="ARBA" id="ARBA00023159"/>
    </source>
</evidence>
<protein>
    <submittedName>
        <fullName evidence="11">Transcriptional regulatory protein ZraR</fullName>
    </submittedName>
</protein>
<dbReference type="InterPro" id="IPR027417">
    <property type="entry name" value="P-loop_NTPase"/>
</dbReference>
<dbReference type="PRINTS" id="PR01590">
    <property type="entry name" value="HTHFIS"/>
</dbReference>
<dbReference type="InterPro" id="IPR002197">
    <property type="entry name" value="HTH_Fis"/>
</dbReference>
<keyword evidence="5" id="KW-0010">Activator</keyword>
<evidence type="ECO:0000256" key="8">
    <source>
        <dbReference type="SAM" id="MobiDB-lite"/>
    </source>
</evidence>
<feature type="transmembrane region" description="Helical" evidence="9">
    <location>
        <begin position="152"/>
        <end position="172"/>
    </location>
</feature>
<dbReference type="GO" id="GO:0006355">
    <property type="term" value="P:regulation of DNA-templated transcription"/>
    <property type="evidence" value="ECO:0007669"/>
    <property type="project" value="InterPro"/>
</dbReference>
<feature type="domain" description="Sigma-54 factor interaction" evidence="10">
    <location>
        <begin position="682"/>
        <end position="911"/>
    </location>
</feature>
<dbReference type="Gene3D" id="1.10.8.60">
    <property type="match status" value="1"/>
</dbReference>
<keyword evidence="7" id="KW-0175">Coiled coil</keyword>
<dbReference type="SMART" id="SM00382">
    <property type="entry name" value="AAA"/>
    <property type="match status" value="1"/>
</dbReference>
<feature type="transmembrane region" description="Helical" evidence="9">
    <location>
        <begin position="184"/>
        <end position="204"/>
    </location>
</feature>
<dbReference type="Gene3D" id="3.30.450.40">
    <property type="match status" value="1"/>
</dbReference>
<dbReference type="PROSITE" id="PS50045">
    <property type="entry name" value="SIGMA54_INTERACT_4"/>
    <property type="match status" value="1"/>
</dbReference>
<dbReference type="PANTHER" id="PTHR32071">
    <property type="entry name" value="TRANSCRIPTIONAL REGULATORY PROTEIN"/>
    <property type="match status" value="1"/>
</dbReference>
<evidence type="ECO:0000256" key="9">
    <source>
        <dbReference type="SAM" id="Phobius"/>
    </source>
</evidence>
<evidence type="ECO:0000313" key="12">
    <source>
        <dbReference type="Proteomes" id="UP000317178"/>
    </source>
</evidence>
<feature type="compositionally biased region" description="Basic and acidic residues" evidence="8">
    <location>
        <begin position="968"/>
        <end position="977"/>
    </location>
</feature>
<dbReference type="InterPro" id="IPR029016">
    <property type="entry name" value="GAF-like_dom_sf"/>
</dbReference>
<dbReference type="CDD" id="cd00009">
    <property type="entry name" value="AAA"/>
    <property type="match status" value="1"/>
</dbReference>
<evidence type="ECO:0000256" key="6">
    <source>
        <dbReference type="ARBA" id="ARBA00023163"/>
    </source>
</evidence>
<proteinExistence type="predicted"/>
<dbReference type="Gene3D" id="1.10.10.60">
    <property type="entry name" value="Homeodomain-like"/>
    <property type="match status" value="1"/>
</dbReference>
<dbReference type="FunFam" id="1.10.8.60:FF:000014">
    <property type="entry name" value="DNA-binding transcriptional regulator NtrC"/>
    <property type="match status" value="1"/>
</dbReference>
<feature type="transmembrane region" description="Helical" evidence="9">
    <location>
        <begin position="296"/>
        <end position="320"/>
    </location>
</feature>
<keyword evidence="4" id="KW-0238">DNA-binding</keyword>
<keyword evidence="12" id="KW-1185">Reference proteome</keyword>
<dbReference type="SUPFAM" id="SSF52540">
    <property type="entry name" value="P-loop containing nucleoside triphosphate hydrolases"/>
    <property type="match status" value="1"/>
</dbReference>
<feature type="transmembrane region" description="Helical" evidence="9">
    <location>
        <begin position="434"/>
        <end position="451"/>
    </location>
</feature>
<dbReference type="Proteomes" id="UP000317178">
    <property type="component" value="Chromosome"/>
</dbReference>
<evidence type="ECO:0000256" key="7">
    <source>
        <dbReference type="SAM" id="Coils"/>
    </source>
</evidence>
<dbReference type="InterPro" id="IPR009057">
    <property type="entry name" value="Homeodomain-like_sf"/>
</dbReference>
<keyword evidence="6" id="KW-0804">Transcription</keyword>
<dbReference type="Pfam" id="PF25601">
    <property type="entry name" value="AAA_lid_14"/>
    <property type="match status" value="1"/>
</dbReference>
<dbReference type="Pfam" id="PF02954">
    <property type="entry name" value="HTH_8"/>
    <property type="match status" value="1"/>
</dbReference>
<evidence type="ECO:0000256" key="1">
    <source>
        <dbReference type="ARBA" id="ARBA00022741"/>
    </source>
</evidence>
<dbReference type="Gene3D" id="3.40.50.300">
    <property type="entry name" value="P-loop containing nucleotide triphosphate hydrolases"/>
    <property type="match status" value="1"/>
</dbReference>
<dbReference type="FunFam" id="3.40.50.300:FF:000006">
    <property type="entry name" value="DNA-binding transcriptional regulator NtrC"/>
    <property type="match status" value="1"/>
</dbReference>
<feature type="transmembrane region" description="Helical" evidence="9">
    <location>
        <begin position="399"/>
        <end position="422"/>
    </location>
</feature>
<dbReference type="PANTHER" id="PTHR32071:SF81">
    <property type="entry name" value="PROPIONATE CATABOLISM OPERON REGULATORY PROTEIN"/>
    <property type="match status" value="1"/>
</dbReference>
<dbReference type="InterPro" id="IPR058031">
    <property type="entry name" value="AAA_lid_NorR"/>
</dbReference>
<dbReference type="GO" id="GO:0005524">
    <property type="term" value="F:ATP binding"/>
    <property type="evidence" value="ECO:0007669"/>
    <property type="project" value="UniProtKB-KW"/>
</dbReference>
<dbReference type="PROSITE" id="PS00676">
    <property type="entry name" value="SIGMA54_INTERACT_2"/>
    <property type="match status" value="1"/>
</dbReference>
<keyword evidence="3" id="KW-0805">Transcription regulation</keyword>
<dbReference type="KEGG" id="plon:Pla110_39630"/>
<feature type="compositionally biased region" description="Polar residues" evidence="8">
    <location>
        <begin position="949"/>
        <end position="964"/>
    </location>
</feature>
<feature type="transmembrane region" description="Helical" evidence="9">
    <location>
        <begin position="210"/>
        <end position="233"/>
    </location>
</feature>
<keyword evidence="9" id="KW-0472">Membrane</keyword>
<name>A0A518CSL6_9PLAN</name>